<dbReference type="Proteomes" id="UP000829685">
    <property type="component" value="Unassembled WGS sequence"/>
</dbReference>
<dbReference type="GO" id="GO:0004439">
    <property type="term" value="F:phosphatidylinositol-4,5-bisphosphate 5-phosphatase activity"/>
    <property type="evidence" value="ECO:0007669"/>
    <property type="project" value="TreeGrafter"/>
</dbReference>
<dbReference type="Pfam" id="PF22669">
    <property type="entry name" value="Exo_endo_phos2"/>
    <property type="match status" value="1"/>
</dbReference>
<evidence type="ECO:0000313" key="3">
    <source>
        <dbReference type="EMBL" id="KAI1875140.1"/>
    </source>
</evidence>
<reference evidence="3" key="1">
    <citation type="submission" date="2021-03" db="EMBL/GenBank/DDBJ databases">
        <title>Revisited historic fungal species revealed as producer of novel bioactive compounds through whole genome sequencing and comparative genomics.</title>
        <authorList>
            <person name="Vignolle G.A."/>
            <person name="Hochenegger N."/>
            <person name="Mach R.L."/>
            <person name="Mach-Aigner A.R."/>
            <person name="Javad Rahimi M."/>
            <person name="Salim K.A."/>
            <person name="Chan C.M."/>
            <person name="Lim L.B.L."/>
            <person name="Cai F."/>
            <person name="Druzhinina I.S."/>
            <person name="U'Ren J.M."/>
            <person name="Derntl C."/>
        </authorList>
    </citation>
    <scope>NUCLEOTIDE SEQUENCE</scope>
    <source>
        <strain evidence="3">TUCIM 5799</strain>
    </source>
</reference>
<dbReference type="PANTHER" id="PTHR11200">
    <property type="entry name" value="INOSITOL 5-PHOSPHATASE"/>
    <property type="match status" value="1"/>
</dbReference>
<keyword evidence="1" id="KW-0472">Membrane</keyword>
<proteinExistence type="predicted"/>
<dbReference type="AlphaFoldDB" id="A0A9Q0ANI7"/>
<accession>A0A9Q0ANI7</accession>
<keyword evidence="1" id="KW-0812">Transmembrane</keyword>
<evidence type="ECO:0000259" key="2">
    <source>
        <dbReference type="SMART" id="SM00128"/>
    </source>
</evidence>
<sequence>MTPPSLDLFYLTFNAAKAFISVPVFGKHIYDAFKQDGAASLPELVVLSLQEMAPFTDAFRGAYFLNPYFACFESAVNVAAAKFISDEARAHRHQDTPYTLVKTGNVGMTGIMLFARDPTAVAKIRTAEVGFGAGEMANKGAVGLRFLFRKQGNETELTLVSTHLAAMEWNLERRNRNWASVVSGLVFDDPKKIVKEEQNAHTGGRGESQPLLIHPTTEKALHDISIYKPGSHLFVAGDLNYRLSKTSPPSDATFPVLDPDSEDHYPRFLARDQLTAEKAAGRTLHGLSEAPIHFPPTYKIVRDKRPPKKDISGIGQGVDENEEVKWSFAEHRWPGWCDRVLYLDTPEGLRDAPKIDVLAYKCLPVVRSSDHRAVYLRAEVPVLSPSQLLPPEGTPDTDPRITLPVGIEIESWEHRAQVKKFEYLLGWSMKISQSKQGIMLFFTVLLVGLGAWWYGRSS</sequence>
<name>A0A9Q0ANI7_9PEZI</name>
<dbReference type="InterPro" id="IPR046985">
    <property type="entry name" value="IP5"/>
</dbReference>
<dbReference type="EMBL" id="JAFIMR010000008">
    <property type="protein sequence ID" value="KAI1875140.1"/>
    <property type="molecule type" value="Genomic_DNA"/>
</dbReference>
<dbReference type="SMART" id="SM00128">
    <property type="entry name" value="IPPc"/>
    <property type="match status" value="1"/>
</dbReference>
<keyword evidence="1" id="KW-1133">Transmembrane helix</keyword>
<dbReference type="GO" id="GO:0046856">
    <property type="term" value="P:phosphatidylinositol dephosphorylation"/>
    <property type="evidence" value="ECO:0007669"/>
    <property type="project" value="InterPro"/>
</dbReference>
<feature type="domain" description="Inositol polyphosphate-related phosphatase" evidence="2">
    <location>
        <begin position="4"/>
        <end position="384"/>
    </location>
</feature>
<evidence type="ECO:0000256" key="1">
    <source>
        <dbReference type="SAM" id="Phobius"/>
    </source>
</evidence>
<evidence type="ECO:0000313" key="4">
    <source>
        <dbReference type="Proteomes" id="UP000829685"/>
    </source>
</evidence>
<protein>
    <recommendedName>
        <fullName evidence="2">Inositol polyphosphate-related phosphatase domain-containing protein</fullName>
    </recommendedName>
</protein>
<organism evidence="3 4">
    <name type="scientific">Neoarthrinium moseri</name>
    <dbReference type="NCBI Taxonomy" id="1658444"/>
    <lineage>
        <taxon>Eukaryota</taxon>
        <taxon>Fungi</taxon>
        <taxon>Dikarya</taxon>
        <taxon>Ascomycota</taxon>
        <taxon>Pezizomycotina</taxon>
        <taxon>Sordariomycetes</taxon>
        <taxon>Xylariomycetidae</taxon>
        <taxon>Amphisphaeriales</taxon>
        <taxon>Apiosporaceae</taxon>
        <taxon>Neoarthrinium</taxon>
    </lineage>
</organism>
<keyword evidence="4" id="KW-1185">Reference proteome</keyword>
<feature type="transmembrane region" description="Helical" evidence="1">
    <location>
        <begin position="437"/>
        <end position="455"/>
    </location>
</feature>
<dbReference type="PANTHER" id="PTHR11200:SF286">
    <property type="entry name" value="5-PHOSPHATASE, PUTATIVE (AFU_ORTHOLOGUE AFUA_5G07600)-RELATED"/>
    <property type="match status" value="1"/>
</dbReference>
<dbReference type="InterPro" id="IPR000300">
    <property type="entry name" value="IPPc"/>
</dbReference>
<gene>
    <name evidence="3" type="ORF">JX265_004198</name>
</gene>
<comment type="caution">
    <text evidence="3">The sequence shown here is derived from an EMBL/GenBank/DDBJ whole genome shotgun (WGS) entry which is preliminary data.</text>
</comment>
<dbReference type="InterPro" id="IPR036691">
    <property type="entry name" value="Endo/exonu/phosph_ase_sf"/>
</dbReference>
<dbReference type="OrthoDB" id="62798at2759"/>
<dbReference type="SUPFAM" id="SSF56219">
    <property type="entry name" value="DNase I-like"/>
    <property type="match status" value="1"/>
</dbReference>
<dbReference type="Gene3D" id="3.60.10.10">
    <property type="entry name" value="Endonuclease/exonuclease/phosphatase"/>
    <property type="match status" value="1"/>
</dbReference>